<accession>C8RXR1</accession>
<name>C8RXR1_9RHOB</name>
<protein>
    <recommendedName>
        <fullName evidence="1">Regulator of ribonuclease activity B domain-containing protein</fullName>
    </recommendedName>
</protein>
<dbReference type="Proteomes" id="UP000010121">
    <property type="component" value="Unassembled WGS sequence"/>
</dbReference>
<evidence type="ECO:0000259" key="1">
    <source>
        <dbReference type="Pfam" id="PF06877"/>
    </source>
</evidence>
<dbReference type="eggNOG" id="ENOG5032QZ8">
    <property type="taxonomic scope" value="Bacteria"/>
</dbReference>
<dbReference type="Pfam" id="PF06877">
    <property type="entry name" value="RraB"/>
    <property type="match status" value="1"/>
</dbReference>
<sequence>MSHDYNAQRAETFETFETMGKEITLPKRAVVDFQFYPEEIEADWDGLEAALREKGFTTTRYEDEETLDASIGPIEVTPDSIWKWEKLATEVALKFDFNPDGWGMVED</sequence>
<dbReference type="STRING" id="371731.Rsw2DRAFT_0589"/>
<evidence type="ECO:0000313" key="3">
    <source>
        <dbReference type="Proteomes" id="UP000010121"/>
    </source>
</evidence>
<dbReference type="InterPro" id="IPR009671">
    <property type="entry name" value="RraB_dom"/>
</dbReference>
<gene>
    <name evidence="2" type="ORF">Rsw2DRAFT_0589</name>
</gene>
<dbReference type="RefSeq" id="WP_008027905.1">
    <property type="nucleotide sequence ID" value="NZ_ACYY01000003.1"/>
</dbReference>
<dbReference type="OrthoDB" id="7630283at2"/>
<feature type="domain" description="Regulator of ribonuclease activity B" evidence="1">
    <location>
        <begin position="24"/>
        <end position="103"/>
    </location>
</feature>
<dbReference type="AlphaFoldDB" id="C8RXR1"/>
<comment type="caution">
    <text evidence="2">The sequence shown here is derived from an EMBL/GenBank/DDBJ whole genome shotgun (WGS) entry which is preliminary data.</text>
</comment>
<dbReference type="EMBL" id="ACYY01000003">
    <property type="protein sequence ID" value="EEW26309.1"/>
    <property type="molecule type" value="Genomic_DNA"/>
</dbReference>
<reference evidence="2 3" key="1">
    <citation type="submission" date="2009-08" db="EMBL/GenBank/DDBJ databases">
        <title>The draft genome of Rhodobacter sp. SW2.</title>
        <authorList>
            <consortium name="US DOE Joint Genome Institute (JGI-PGF)"/>
            <person name="Lucas S."/>
            <person name="Copeland A."/>
            <person name="Lapidus A."/>
            <person name="Glavina del Rio T."/>
            <person name="Tice H."/>
            <person name="Bruce D."/>
            <person name="Goodwin L."/>
            <person name="Pitluck S."/>
            <person name="Larimer F."/>
            <person name="Land M.L."/>
            <person name="Hauser L."/>
            <person name="Emerson D."/>
        </authorList>
    </citation>
    <scope>NUCLEOTIDE SEQUENCE [LARGE SCALE GENOMIC DNA]</scope>
    <source>
        <strain evidence="2 3">SW2</strain>
    </source>
</reference>
<keyword evidence="3" id="KW-1185">Reference proteome</keyword>
<organism evidence="2 3">
    <name type="scientific">Rhodobacter ferrooxidans</name>
    <dbReference type="NCBI Taxonomy" id="371731"/>
    <lineage>
        <taxon>Bacteria</taxon>
        <taxon>Pseudomonadati</taxon>
        <taxon>Pseudomonadota</taxon>
        <taxon>Alphaproteobacteria</taxon>
        <taxon>Rhodobacterales</taxon>
        <taxon>Rhodobacter group</taxon>
        <taxon>Rhodobacter</taxon>
    </lineage>
</organism>
<proteinExistence type="predicted"/>
<evidence type="ECO:0000313" key="2">
    <source>
        <dbReference type="EMBL" id="EEW26309.1"/>
    </source>
</evidence>